<dbReference type="GO" id="GO:0030246">
    <property type="term" value="F:carbohydrate binding"/>
    <property type="evidence" value="ECO:0007669"/>
    <property type="project" value="InterPro"/>
</dbReference>
<dbReference type="AlphaFoldDB" id="K1YXU3"/>
<dbReference type="EMBL" id="AMFJ01034128">
    <property type="protein sequence ID" value="EKD30189.1"/>
    <property type="molecule type" value="Genomic_DNA"/>
</dbReference>
<name>K1YXU3_9BACT</name>
<feature type="domain" description="SLH" evidence="1">
    <location>
        <begin position="1018"/>
        <end position="1077"/>
    </location>
</feature>
<dbReference type="SUPFAM" id="SSF49464">
    <property type="entry name" value="Carboxypeptidase regulatory domain-like"/>
    <property type="match status" value="1"/>
</dbReference>
<accession>K1YXU3</accession>
<proteinExistence type="predicted"/>
<dbReference type="InterPro" id="IPR013784">
    <property type="entry name" value="Carb-bd-like_fold"/>
</dbReference>
<dbReference type="InterPro" id="IPR008969">
    <property type="entry name" value="CarboxyPept-like_regulatory"/>
</dbReference>
<organism evidence="2">
    <name type="scientific">uncultured bacterium</name>
    <name type="common">gcode 4</name>
    <dbReference type="NCBI Taxonomy" id="1234023"/>
    <lineage>
        <taxon>Bacteria</taxon>
        <taxon>environmental samples</taxon>
    </lineage>
</organism>
<dbReference type="Pfam" id="PF00395">
    <property type="entry name" value="SLH"/>
    <property type="match status" value="3"/>
</dbReference>
<feature type="domain" description="SLH" evidence="1">
    <location>
        <begin position="1078"/>
        <end position="1132"/>
    </location>
</feature>
<comment type="caution">
    <text evidence="2">The sequence shown here is derived from an EMBL/GenBank/DDBJ whole genome shotgun (WGS) entry which is preliminary data.</text>
</comment>
<dbReference type="SUPFAM" id="SSF49452">
    <property type="entry name" value="Starch-binding domain-like"/>
    <property type="match status" value="1"/>
</dbReference>
<feature type="non-terminal residue" evidence="2">
    <location>
        <position position="1"/>
    </location>
</feature>
<dbReference type="Gene3D" id="2.60.40.1120">
    <property type="entry name" value="Carboxypeptidase-like, regulatory domain"/>
    <property type="match status" value="1"/>
</dbReference>
<protein>
    <submittedName>
        <fullName evidence="2">Putative S-layer protein</fullName>
    </submittedName>
</protein>
<reference evidence="2" key="1">
    <citation type="journal article" date="2012" name="Science">
        <title>Fermentation, hydrogen, and sulfur metabolism in multiple uncultivated bacterial phyla.</title>
        <authorList>
            <person name="Wrighton K.C."/>
            <person name="Thomas B.C."/>
            <person name="Sharon I."/>
            <person name="Miller C.S."/>
            <person name="Castelle C.J."/>
            <person name="VerBerkmoes N.C."/>
            <person name="Wilkins M.J."/>
            <person name="Hettich R.L."/>
            <person name="Lipton M.S."/>
            <person name="Williams K.H."/>
            <person name="Long P.E."/>
            <person name="Banfield J.F."/>
        </authorList>
    </citation>
    <scope>NUCLEOTIDE SEQUENCE [LARGE SCALE GENOMIC DNA]</scope>
</reference>
<evidence type="ECO:0000313" key="2">
    <source>
        <dbReference type="EMBL" id="EKD30189.1"/>
    </source>
</evidence>
<dbReference type="PROSITE" id="PS51272">
    <property type="entry name" value="SLH"/>
    <property type="match status" value="2"/>
</dbReference>
<dbReference type="InterPro" id="IPR001119">
    <property type="entry name" value="SLH_dom"/>
</dbReference>
<gene>
    <name evidence="2" type="ORF">ACD_78C00128G0004</name>
</gene>
<sequence>VVKDNSGSGKAIPKANVYAYSPSGDSMGLYGQTDAMGQVKFKTKAGIYTYGAYIEGLPSPTEQTITIGTTGTYTGNLVVIMPNRTIAGKLLNGNNPISGVNIYAYNEAKWSYLNTMTDSAGDYKFYVEDGIWKIGGWVQTYGSLTEKTLTIAGDSLSNQNFVITQEGMYTMTGSVNLGSASGTGVSGVNIFAESTDNDYAKNFFAFTDDTGEFNLSLKDGSYKLHAYHPQYGEVGVKNITVNGADGSAGTFVIEPQKTVTITMTGAGLPSNLSKFEWIVDVFDNTNKKGFNKKIKSLTGYTFENVGSGTYDVKINVMGIGQVFNSGSFAVNSDKTIDINLQWTDQPVSLSGTIYLTGTSTPLQDAFVEVRNTLTKQSFWVKTNALWVFDLKLKKGTSYELMAKKPGYEKSNIFTGTIADSGASLWSMYLKALTTTINVSWTVSGSSGSLDSKKAYLSLQWVNGEGLDTSKWFGQEVTISGSTFTLSWVPANFGSGKLLFATQGYEMKADSVRNYASSNITGVTLSLASLQISAPKSIPITPSQGWVLSDNDAGMKLTMPSNALGTSTDPGTIVAKETSIIPNTPGGEPVGWKAKEISATDSNGQPITSFNSDVTLELTYSGSEFTATNSGITLDEVKNMQVSYYDSTTESWISLPTILSSSSGSIFDTYTGSTLLSSLNPGSIVFTLKTETDHFTLFTALISTVVANASVASTTTTSSPSSGWGGGGSSASLTTGLAVTFNSISKYLGDTTQSIVLKSGSNINNVLSIKRDGKVIALTDLLKSGVTTVSSVSKNLVSFAVGDIISTSKQGSLEIALDGYSKMQIAPGSSMKIAEAGKWFLSYENLGGSVQYQFDKRDGGKFEYKVKGKTGYATIRGTTLSVTSDATKDVYKLIEGKIDIYNSFLKKTVSLVSGDSYIAYANGTEDTSKIATTITTTTTSATQISSGTVVATPAVSILNPCGPFKDVEKTSEFCPYITKLNEKRIARTNATYEPNRSISRAELLKMANLSKGTTALFNKIYTYADIKTSDWWAPYVSTAKRLGFISATNANFEPNRPITRAEAMKIIINFSGVKKSFDAKYTYGDIKSTDWSAPYVSTAKKLGYISATATKFRPNDPISRAEVAKILFNIFFK</sequence>
<dbReference type="Pfam" id="PF13620">
    <property type="entry name" value="CarboxypepD_reg"/>
    <property type="match status" value="1"/>
</dbReference>
<evidence type="ECO:0000259" key="1">
    <source>
        <dbReference type="PROSITE" id="PS51272"/>
    </source>
</evidence>